<keyword evidence="5 7" id="KW-0472">Membrane</keyword>
<evidence type="ECO:0000256" key="2">
    <source>
        <dbReference type="ARBA" id="ARBA00005982"/>
    </source>
</evidence>
<feature type="transmembrane region" description="Helical" evidence="7">
    <location>
        <begin position="66"/>
        <end position="92"/>
    </location>
</feature>
<accession>A0A4Y7K509</accession>
<comment type="subcellular location">
    <subcellularLocation>
        <location evidence="1">Membrane</location>
        <topology evidence="1">Multi-pass membrane protein</topology>
    </subcellularLocation>
</comment>
<reference evidence="8 9" key="1">
    <citation type="journal article" date="2018" name="Science">
        <title>The opium poppy genome and morphinan production.</title>
        <authorList>
            <person name="Guo L."/>
            <person name="Winzer T."/>
            <person name="Yang X."/>
            <person name="Li Y."/>
            <person name="Ning Z."/>
            <person name="He Z."/>
            <person name="Teodor R."/>
            <person name="Lu Y."/>
            <person name="Bowser T.A."/>
            <person name="Graham I.A."/>
            <person name="Ye K."/>
        </authorList>
    </citation>
    <scope>NUCLEOTIDE SEQUENCE [LARGE SCALE GENOMIC DNA]</scope>
    <source>
        <strain evidence="9">cv. HN1</strain>
        <tissue evidence="8">Leaves</tissue>
    </source>
</reference>
<sequence length="600" mass="66893">MSYREAVEEKMELVEQTQNQETPTDENSSRKGGLKTLPFIIVNEAFEKVASYGIQPNLILYLMNEYHYSIATGVTILSIWSASSNFLAIFGAFLSDSYVGRFRVIALGSTASFLGIVQLWLTAMFPQMKPKPCDLSLNVCDSATLAQFLFLLSSLGLMSIGAGCVRPCSIAFGADQLPQKDDPAKNEEILQTYFNFYYATIGISTLLALTVIVYIQDHMGWKVGFAVPAMLMFLSALFFFLGNSFYIKVKASTSLFTGFAKVFVAAWKNRRLDLALAPQTINSDGVYYYSKDLEPMAPSNNLRFLNKACIIRDHVEDLKPDGSPAKPWELCTVSQVETFKSLIRVIPIWSTGFMIYMTLSQNSIPVLQAKTMNRHITTNFEIPAGSFALFTITTLTIWVAFYDRVIVPILAKYTGKPNGISATIRMGIGLLLSCIAMAVAGIVEHIRRRNSVEENFSISALWLVPQFCLIGLAEAFNAIGQIEFYYRQLPKSMSSVAVAFFTLGTAFSGLLGGLIISVVDKVTKSGDRKESWVSRNPNLGHYDYYYWFLTFLSVINFFYFVICCWCYGPCGEEENTRASDDAAEVNEGMLENSRDLPSCS</sequence>
<evidence type="ECO:0000256" key="5">
    <source>
        <dbReference type="ARBA" id="ARBA00023136"/>
    </source>
</evidence>
<evidence type="ECO:0000256" key="1">
    <source>
        <dbReference type="ARBA" id="ARBA00004141"/>
    </source>
</evidence>
<keyword evidence="3 7" id="KW-0812">Transmembrane</keyword>
<name>A0A4Y7K509_PAPSO</name>
<feature type="transmembrane region" description="Helical" evidence="7">
    <location>
        <begin position="145"/>
        <end position="174"/>
    </location>
</feature>
<keyword evidence="9" id="KW-1185">Reference proteome</keyword>
<dbReference type="PANTHER" id="PTHR11654">
    <property type="entry name" value="OLIGOPEPTIDE TRANSPORTER-RELATED"/>
    <property type="match status" value="1"/>
</dbReference>
<dbReference type="SUPFAM" id="SSF103473">
    <property type="entry name" value="MFS general substrate transporter"/>
    <property type="match status" value="1"/>
</dbReference>
<feature type="compositionally biased region" description="Basic and acidic residues" evidence="6">
    <location>
        <begin position="1"/>
        <end position="13"/>
    </location>
</feature>
<evidence type="ECO:0000256" key="7">
    <source>
        <dbReference type="SAM" id="Phobius"/>
    </source>
</evidence>
<dbReference type="GO" id="GO:0016020">
    <property type="term" value="C:membrane"/>
    <property type="evidence" value="ECO:0007669"/>
    <property type="project" value="UniProtKB-SubCell"/>
</dbReference>
<feature type="transmembrane region" description="Helical" evidence="7">
    <location>
        <begin position="104"/>
        <end position="125"/>
    </location>
</feature>
<feature type="transmembrane region" description="Helical" evidence="7">
    <location>
        <begin position="422"/>
        <end position="443"/>
    </location>
</feature>
<comment type="similarity">
    <text evidence="2">Belongs to the major facilitator superfamily. Proton-dependent oligopeptide transporter (POT/PTR) (TC 2.A.17) family.</text>
</comment>
<dbReference type="CDD" id="cd17416">
    <property type="entry name" value="MFS_NPF1_2"/>
    <property type="match status" value="1"/>
</dbReference>
<feature type="transmembrane region" description="Helical" evidence="7">
    <location>
        <begin position="496"/>
        <end position="519"/>
    </location>
</feature>
<evidence type="ECO:0008006" key="10">
    <source>
        <dbReference type="Google" id="ProtNLM"/>
    </source>
</evidence>
<dbReference type="GO" id="GO:0022857">
    <property type="term" value="F:transmembrane transporter activity"/>
    <property type="evidence" value="ECO:0007669"/>
    <property type="project" value="InterPro"/>
</dbReference>
<dbReference type="InterPro" id="IPR000109">
    <property type="entry name" value="POT_fam"/>
</dbReference>
<dbReference type="Pfam" id="PF00854">
    <property type="entry name" value="PTR2"/>
    <property type="match status" value="1"/>
</dbReference>
<dbReference type="AlphaFoldDB" id="A0A4Y7K509"/>
<organism evidence="8 9">
    <name type="scientific">Papaver somniferum</name>
    <name type="common">Opium poppy</name>
    <dbReference type="NCBI Taxonomy" id="3469"/>
    <lineage>
        <taxon>Eukaryota</taxon>
        <taxon>Viridiplantae</taxon>
        <taxon>Streptophyta</taxon>
        <taxon>Embryophyta</taxon>
        <taxon>Tracheophyta</taxon>
        <taxon>Spermatophyta</taxon>
        <taxon>Magnoliopsida</taxon>
        <taxon>Ranunculales</taxon>
        <taxon>Papaveraceae</taxon>
        <taxon>Papaveroideae</taxon>
        <taxon>Papaver</taxon>
    </lineage>
</organism>
<feature type="region of interest" description="Disordered" evidence="6">
    <location>
        <begin position="1"/>
        <end position="31"/>
    </location>
</feature>
<dbReference type="EMBL" id="CM010721">
    <property type="protein sequence ID" value="RZC68443.1"/>
    <property type="molecule type" value="Genomic_DNA"/>
</dbReference>
<feature type="transmembrane region" description="Helical" evidence="7">
    <location>
        <begin position="455"/>
        <end position="476"/>
    </location>
</feature>
<evidence type="ECO:0000256" key="6">
    <source>
        <dbReference type="SAM" id="MobiDB-lite"/>
    </source>
</evidence>
<feature type="transmembrane region" description="Helical" evidence="7">
    <location>
        <begin position="380"/>
        <end position="402"/>
    </location>
</feature>
<evidence type="ECO:0000313" key="9">
    <source>
        <dbReference type="Proteomes" id="UP000316621"/>
    </source>
</evidence>
<feature type="transmembrane region" description="Helical" evidence="7">
    <location>
        <begin position="544"/>
        <end position="562"/>
    </location>
</feature>
<protein>
    <recommendedName>
        <fullName evidence="10">Major facilitator superfamily (MFS) profile domain-containing protein</fullName>
    </recommendedName>
</protein>
<keyword evidence="4 7" id="KW-1133">Transmembrane helix</keyword>
<gene>
    <name evidence="8" type="ORF">C5167_031700</name>
</gene>
<dbReference type="Gramene" id="RZC68443">
    <property type="protein sequence ID" value="RZC68443"/>
    <property type="gene ID" value="C5167_031700"/>
</dbReference>
<dbReference type="OrthoDB" id="8904098at2759"/>
<feature type="transmembrane region" description="Helical" evidence="7">
    <location>
        <begin position="195"/>
        <end position="215"/>
    </location>
</feature>
<dbReference type="InterPro" id="IPR036259">
    <property type="entry name" value="MFS_trans_sf"/>
</dbReference>
<evidence type="ECO:0000313" key="8">
    <source>
        <dbReference type="EMBL" id="RZC68443.1"/>
    </source>
</evidence>
<evidence type="ECO:0000256" key="4">
    <source>
        <dbReference type="ARBA" id="ARBA00022989"/>
    </source>
</evidence>
<proteinExistence type="inferred from homology"/>
<evidence type="ECO:0000256" key="3">
    <source>
        <dbReference type="ARBA" id="ARBA00022692"/>
    </source>
</evidence>
<dbReference type="Gene3D" id="1.20.1250.20">
    <property type="entry name" value="MFS general substrate transporter like domains"/>
    <property type="match status" value="1"/>
</dbReference>
<feature type="compositionally biased region" description="Polar residues" evidence="6">
    <location>
        <begin position="15"/>
        <end position="26"/>
    </location>
</feature>
<feature type="transmembrane region" description="Helical" evidence="7">
    <location>
        <begin position="221"/>
        <end position="241"/>
    </location>
</feature>
<dbReference type="Proteomes" id="UP000316621">
    <property type="component" value="Chromosome 7"/>
</dbReference>